<feature type="region of interest" description="Disordered" evidence="1">
    <location>
        <begin position="1"/>
        <end position="61"/>
    </location>
</feature>
<feature type="compositionally biased region" description="Acidic residues" evidence="1">
    <location>
        <begin position="551"/>
        <end position="562"/>
    </location>
</feature>
<evidence type="ECO:0000313" key="2">
    <source>
        <dbReference type="EMBL" id="KAG1812795.1"/>
    </source>
</evidence>
<feature type="region of interest" description="Disordered" evidence="1">
    <location>
        <begin position="122"/>
        <end position="167"/>
    </location>
</feature>
<dbReference type="RefSeq" id="XP_041190818.1">
    <property type="nucleotide sequence ID" value="XM_041340508.1"/>
</dbReference>
<name>A0A9P7E6I8_9AGAM</name>
<protein>
    <submittedName>
        <fullName evidence="2">Uncharacterized protein</fullName>
    </submittedName>
</protein>
<evidence type="ECO:0000256" key="1">
    <source>
        <dbReference type="SAM" id="MobiDB-lite"/>
    </source>
</evidence>
<feature type="region of interest" description="Disordered" evidence="1">
    <location>
        <begin position="551"/>
        <end position="570"/>
    </location>
</feature>
<accession>A0A9P7E6I8</accession>
<sequence>MPLTTCSGHQSKAPLRADQLSTSKDGNKAHSRSAPKSANVPCTQPKPHPLPRSKHSDPLTSSAEEDIFFSNFARCSFIRNKSNNASEEPKNQLPDSNFTNSYHLLTTADDFADDMDNDTQQVEASLEDDSAVPRNESDTGTGISPAATNKRETTATQSNGEHGSNIAMNNRVNVAVSSSNEPNGHAAVNERRINASPFNTDSVIQTNERENAAAHHPCRSSAQKSYLPSDKGKFVESSGSDSDWAATEERAKQWAEAEADNNDDDSEGCNKEDKLEDGDKMMHKVGRLSKEAILAVHDFGKRVQEEATDIGKRFGKHWQVILMEAGLARKATCKESIWNQHQAWFKTVLHLSKAASLQAWKAKQAEHYHTYSHKDPKNAALWKQIQEHFDHAIATPDDLSSQESCSLMMAVHEMFAKSHMIDEITTILKYKDLEAAQAGGKNINFLPPAAPVANASLLRNSKSDRDRNCMVAPMVITEAFTEAGHVLKTSNSRWMTMLDVLYSTRLCIYDWPTGVPPPGTDFDLKALSTSQLHALVGPYLRIHLGEMYEAELGQDEDEDDSDAEKGKMAK</sequence>
<dbReference type="GeneID" id="64634524"/>
<organism evidence="2 3">
    <name type="scientific">Suillus subaureus</name>
    <dbReference type="NCBI Taxonomy" id="48587"/>
    <lineage>
        <taxon>Eukaryota</taxon>
        <taxon>Fungi</taxon>
        <taxon>Dikarya</taxon>
        <taxon>Basidiomycota</taxon>
        <taxon>Agaricomycotina</taxon>
        <taxon>Agaricomycetes</taxon>
        <taxon>Agaricomycetidae</taxon>
        <taxon>Boletales</taxon>
        <taxon>Suillineae</taxon>
        <taxon>Suillaceae</taxon>
        <taxon>Suillus</taxon>
    </lineage>
</organism>
<gene>
    <name evidence="2" type="ORF">BJ212DRAFT_1482864</name>
</gene>
<dbReference type="Proteomes" id="UP000807769">
    <property type="component" value="Unassembled WGS sequence"/>
</dbReference>
<evidence type="ECO:0000313" key="3">
    <source>
        <dbReference type="Proteomes" id="UP000807769"/>
    </source>
</evidence>
<reference evidence="2" key="1">
    <citation type="journal article" date="2020" name="New Phytol.">
        <title>Comparative genomics reveals dynamic genome evolution in host specialist ectomycorrhizal fungi.</title>
        <authorList>
            <person name="Lofgren L.A."/>
            <person name="Nguyen N.H."/>
            <person name="Vilgalys R."/>
            <person name="Ruytinx J."/>
            <person name="Liao H.L."/>
            <person name="Branco S."/>
            <person name="Kuo A."/>
            <person name="LaButti K."/>
            <person name="Lipzen A."/>
            <person name="Andreopoulos W."/>
            <person name="Pangilinan J."/>
            <person name="Riley R."/>
            <person name="Hundley H."/>
            <person name="Na H."/>
            <person name="Barry K."/>
            <person name="Grigoriev I.V."/>
            <person name="Stajich J.E."/>
            <person name="Kennedy P.G."/>
        </authorList>
    </citation>
    <scope>NUCLEOTIDE SEQUENCE</scope>
    <source>
        <strain evidence="2">MN1</strain>
    </source>
</reference>
<dbReference type="EMBL" id="JABBWG010000025">
    <property type="protein sequence ID" value="KAG1812795.1"/>
    <property type="molecule type" value="Genomic_DNA"/>
</dbReference>
<keyword evidence="3" id="KW-1185">Reference proteome</keyword>
<comment type="caution">
    <text evidence="2">The sequence shown here is derived from an EMBL/GenBank/DDBJ whole genome shotgun (WGS) entry which is preliminary data.</text>
</comment>
<feature type="compositionally biased region" description="Polar residues" evidence="1">
    <location>
        <begin position="1"/>
        <end position="10"/>
    </location>
</feature>
<dbReference type="OrthoDB" id="2666400at2759"/>
<feature type="compositionally biased region" description="Basic and acidic residues" evidence="1">
    <location>
        <begin position="268"/>
        <end position="278"/>
    </location>
</feature>
<feature type="compositionally biased region" description="Polar residues" evidence="1">
    <location>
        <begin position="154"/>
        <end position="167"/>
    </location>
</feature>
<dbReference type="AlphaFoldDB" id="A0A9P7E6I8"/>
<feature type="region of interest" description="Disordered" evidence="1">
    <location>
        <begin position="210"/>
        <end position="278"/>
    </location>
</feature>
<proteinExistence type="predicted"/>
<feature type="compositionally biased region" description="Acidic residues" evidence="1">
    <location>
        <begin position="257"/>
        <end position="267"/>
    </location>
</feature>